<proteinExistence type="predicted"/>
<dbReference type="AlphaFoldDB" id="I0WYG5"/>
<comment type="caution">
    <text evidence="1">The sequence shown here is derived from an EMBL/GenBank/DDBJ whole genome shotgun (WGS) entry which is preliminary data.</text>
</comment>
<protein>
    <submittedName>
        <fullName evidence="1">Transketolase</fullName>
    </submittedName>
</protein>
<dbReference type="EMBL" id="AJJH01000015">
    <property type="protein sequence ID" value="EID81431.1"/>
    <property type="molecule type" value="Genomic_DNA"/>
</dbReference>
<reference evidence="1 2" key="1">
    <citation type="journal article" date="2012" name="J. Bacteriol.">
        <title>Draft genome sequence of the nitrophenol-degrading actinomycete Rhodococcus imtechensis RKJ300.</title>
        <authorList>
            <person name="Vikram S."/>
            <person name="Kumar S."/>
            <person name="Subramanian S."/>
            <person name="Raghava G.P."/>
        </authorList>
    </citation>
    <scope>NUCLEOTIDE SEQUENCE [LARGE SCALE GENOMIC DNA]</scope>
    <source>
        <strain evidence="1 2">RKJ300</strain>
    </source>
</reference>
<name>I0WYG5_RHOOP</name>
<evidence type="ECO:0000313" key="1">
    <source>
        <dbReference type="EMBL" id="EID81431.1"/>
    </source>
</evidence>
<gene>
    <name evidence="1" type="ORF">W59_02501</name>
</gene>
<organism evidence="1 2">
    <name type="scientific">Rhodococcus opacus RKJ300 = JCM 13270</name>
    <dbReference type="NCBI Taxonomy" id="1165867"/>
    <lineage>
        <taxon>Bacteria</taxon>
        <taxon>Bacillati</taxon>
        <taxon>Actinomycetota</taxon>
        <taxon>Actinomycetes</taxon>
        <taxon>Mycobacteriales</taxon>
        <taxon>Nocardiaceae</taxon>
        <taxon>Rhodococcus</taxon>
    </lineage>
</organism>
<feature type="non-terminal residue" evidence="1">
    <location>
        <position position="1"/>
    </location>
</feature>
<accession>I0WYG5</accession>
<evidence type="ECO:0000313" key="2">
    <source>
        <dbReference type="Proteomes" id="UP000006447"/>
    </source>
</evidence>
<dbReference type="Proteomes" id="UP000006447">
    <property type="component" value="Unassembled WGS sequence"/>
</dbReference>
<sequence>FREFGFTAEAVTAAAQRSLARVKG</sequence>